<sequence>MDGDSRLMLATVAKDNYIEVEAKNNDYKTILEAQKVLINDFAQTMPELDETENKIKDIDAEIADVEEQLLNAQQILIQQLNSNQNKEPKGDAGNILPEIITSFQGDLVKLSQEAVNNGQYNVPIFKLIDLEERASNLISSLEESKMYPETEEENTKRIQNSQAHSAKLAQFLRLLKEIYAKASQEQNN</sequence>
<gene>
    <name evidence="2" type="ORF">TVAG_302650</name>
</gene>
<dbReference type="VEuPathDB" id="TrichDB:TVAGG3_0172610"/>
<dbReference type="SMR" id="A2EGU0"/>
<feature type="coiled-coil region" evidence="1">
    <location>
        <begin position="48"/>
        <end position="75"/>
    </location>
</feature>
<dbReference type="OrthoDB" id="10646030at2759"/>
<name>A2EGU0_TRIV3</name>
<protein>
    <submittedName>
        <fullName evidence="2">Uncharacterized protein</fullName>
    </submittedName>
</protein>
<organism evidence="2 3">
    <name type="scientific">Trichomonas vaginalis (strain ATCC PRA-98 / G3)</name>
    <dbReference type="NCBI Taxonomy" id="412133"/>
    <lineage>
        <taxon>Eukaryota</taxon>
        <taxon>Metamonada</taxon>
        <taxon>Parabasalia</taxon>
        <taxon>Trichomonadida</taxon>
        <taxon>Trichomonadidae</taxon>
        <taxon>Trichomonas</taxon>
    </lineage>
</organism>
<accession>A2EGU0</accession>
<dbReference type="KEGG" id="tva:4766076"/>
<dbReference type="AlphaFoldDB" id="A2EGU0"/>
<dbReference type="VEuPathDB" id="TrichDB:TVAG_302650"/>
<dbReference type="InParanoid" id="A2EGU0"/>
<keyword evidence="1" id="KW-0175">Coiled coil</keyword>
<keyword evidence="3" id="KW-1185">Reference proteome</keyword>
<evidence type="ECO:0000313" key="2">
    <source>
        <dbReference type="EMBL" id="EAY08178.1"/>
    </source>
</evidence>
<evidence type="ECO:0000256" key="1">
    <source>
        <dbReference type="SAM" id="Coils"/>
    </source>
</evidence>
<dbReference type="RefSeq" id="XP_001320401.1">
    <property type="nucleotide sequence ID" value="XM_001320366.1"/>
</dbReference>
<dbReference type="Proteomes" id="UP000001542">
    <property type="component" value="Unassembled WGS sequence"/>
</dbReference>
<dbReference type="EMBL" id="DS113384">
    <property type="protein sequence ID" value="EAY08178.1"/>
    <property type="molecule type" value="Genomic_DNA"/>
</dbReference>
<evidence type="ECO:0000313" key="3">
    <source>
        <dbReference type="Proteomes" id="UP000001542"/>
    </source>
</evidence>
<proteinExistence type="predicted"/>
<reference evidence="2" key="1">
    <citation type="submission" date="2006-10" db="EMBL/GenBank/DDBJ databases">
        <authorList>
            <person name="Amadeo P."/>
            <person name="Zhao Q."/>
            <person name="Wortman J."/>
            <person name="Fraser-Liggett C."/>
            <person name="Carlton J."/>
        </authorList>
    </citation>
    <scope>NUCLEOTIDE SEQUENCE</scope>
    <source>
        <strain evidence="2">G3</strain>
    </source>
</reference>
<reference evidence="2" key="2">
    <citation type="journal article" date="2007" name="Science">
        <title>Draft genome sequence of the sexually transmitted pathogen Trichomonas vaginalis.</title>
        <authorList>
            <person name="Carlton J.M."/>
            <person name="Hirt R.P."/>
            <person name="Silva J.C."/>
            <person name="Delcher A.L."/>
            <person name="Schatz M."/>
            <person name="Zhao Q."/>
            <person name="Wortman J.R."/>
            <person name="Bidwell S.L."/>
            <person name="Alsmark U.C.M."/>
            <person name="Besteiro S."/>
            <person name="Sicheritz-Ponten T."/>
            <person name="Noel C.J."/>
            <person name="Dacks J.B."/>
            <person name="Foster P.G."/>
            <person name="Simillion C."/>
            <person name="Van de Peer Y."/>
            <person name="Miranda-Saavedra D."/>
            <person name="Barton G.J."/>
            <person name="Westrop G.D."/>
            <person name="Mueller S."/>
            <person name="Dessi D."/>
            <person name="Fiori P.L."/>
            <person name="Ren Q."/>
            <person name="Paulsen I."/>
            <person name="Zhang H."/>
            <person name="Bastida-Corcuera F.D."/>
            <person name="Simoes-Barbosa A."/>
            <person name="Brown M.T."/>
            <person name="Hayes R.D."/>
            <person name="Mukherjee M."/>
            <person name="Okumura C.Y."/>
            <person name="Schneider R."/>
            <person name="Smith A.J."/>
            <person name="Vanacova S."/>
            <person name="Villalvazo M."/>
            <person name="Haas B.J."/>
            <person name="Pertea M."/>
            <person name="Feldblyum T.V."/>
            <person name="Utterback T.R."/>
            <person name="Shu C.L."/>
            <person name="Osoegawa K."/>
            <person name="de Jong P.J."/>
            <person name="Hrdy I."/>
            <person name="Horvathova L."/>
            <person name="Zubacova Z."/>
            <person name="Dolezal P."/>
            <person name="Malik S.B."/>
            <person name="Logsdon J.M. Jr."/>
            <person name="Henze K."/>
            <person name="Gupta A."/>
            <person name="Wang C.C."/>
            <person name="Dunne R.L."/>
            <person name="Upcroft J.A."/>
            <person name="Upcroft P."/>
            <person name="White O."/>
            <person name="Salzberg S.L."/>
            <person name="Tang P."/>
            <person name="Chiu C.-H."/>
            <person name="Lee Y.-S."/>
            <person name="Embley T.M."/>
            <person name="Coombs G.H."/>
            <person name="Mottram J.C."/>
            <person name="Tachezy J."/>
            <person name="Fraser-Liggett C.M."/>
            <person name="Johnson P.J."/>
        </authorList>
    </citation>
    <scope>NUCLEOTIDE SEQUENCE [LARGE SCALE GENOMIC DNA]</scope>
    <source>
        <strain evidence="2">G3</strain>
    </source>
</reference>